<dbReference type="InterPro" id="IPR050312">
    <property type="entry name" value="IolE/XylAMocC-like"/>
</dbReference>
<dbReference type="PANTHER" id="PTHR12110">
    <property type="entry name" value="HYDROXYPYRUVATE ISOMERASE"/>
    <property type="match status" value="1"/>
</dbReference>
<keyword evidence="3" id="KW-1185">Reference proteome</keyword>
<evidence type="ECO:0000313" key="2">
    <source>
        <dbReference type="EMBL" id="GIJ11814.1"/>
    </source>
</evidence>
<dbReference type="Proteomes" id="UP000647017">
    <property type="component" value="Unassembled WGS sequence"/>
</dbReference>
<accession>A0ABQ4I1N8</accession>
<comment type="caution">
    <text evidence="2">The sequence shown here is derived from an EMBL/GenBank/DDBJ whole genome shotgun (WGS) entry which is preliminary data.</text>
</comment>
<organism evidence="2 3">
    <name type="scientific">Micromonospora andamanensis</name>
    <dbReference type="NCBI Taxonomy" id="1287068"/>
    <lineage>
        <taxon>Bacteria</taxon>
        <taxon>Bacillati</taxon>
        <taxon>Actinomycetota</taxon>
        <taxon>Actinomycetes</taxon>
        <taxon>Micromonosporales</taxon>
        <taxon>Micromonosporaceae</taxon>
        <taxon>Micromonospora</taxon>
    </lineage>
</organism>
<evidence type="ECO:0000259" key="1">
    <source>
        <dbReference type="Pfam" id="PF01261"/>
    </source>
</evidence>
<dbReference type="RefSeq" id="WP_204012508.1">
    <property type="nucleotide sequence ID" value="NZ_BOOZ01000038.1"/>
</dbReference>
<reference evidence="2 3" key="1">
    <citation type="submission" date="2021-01" db="EMBL/GenBank/DDBJ databases">
        <title>Whole genome shotgun sequence of Verrucosispora andamanensis NBRC 109075.</title>
        <authorList>
            <person name="Komaki H."/>
            <person name="Tamura T."/>
        </authorList>
    </citation>
    <scope>NUCLEOTIDE SEQUENCE [LARGE SCALE GENOMIC DNA]</scope>
    <source>
        <strain evidence="2 3">NBRC 109075</strain>
    </source>
</reference>
<dbReference type="EMBL" id="BOOZ01000038">
    <property type="protein sequence ID" value="GIJ11814.1"/>
    <property type="molecule type" value="Genomic_DNA"/>
</dbReference>
<protein>
    <recommendedName>
        <fullName evidence="1">Xylose isomerase-like TIM barrel domain-containing protein</fullName>
    </recommendedName>
</protein>
<dbReference type="PANTHER" id="PTHR12110:SF53">
    <property type="entry name" value="BLR5974 PROTEIN"/>
    <property type="match status" value="1"/>
</dbReference>
<sequence length="287" mass="31607">MTAVGIWASRVCGIGDEAAPGLMRQLDVHRDLGMSGVELRTVDGRGLHELGTDEVADLRRQVEASGLRVPVLDTPIGNWSTTVATDLDTELSILSRTATVAHALNCRWLRVMSYPNDGWPHDAWAAESLRRMRLLTDEAGRLGVVLLHENCQGWAGASAANTLRMLDHVDSPHLRLIFDVGNGLAYGYQAEEYLAQVLPWVEHVHIKNGHRDPDGQARFTLPDAGELDLAACIRRLEAAGYRGWYSLEPHVAHIPHLQVSGDPEQLEQSYRAYATGFRDIVEGAAQP</sequence>
<dbReference type="SUPFAM" id="SSF51658">
    <property type="entry name" value="Xylose isomerase-like"/>
    <property type="match status" value="1"/>
</dbReference>
<evidence type="ECO:0000313" key="3">
    <source>
        <dbReference type="Proteomes" id="UP000647017"/>
    </source>
</evidence>
<name>A0ABQ4I1N8_9ACTN</name>
<dbReference type="Gene3D" id="3.20.20.150">
    <property type="entry name" value="Divalent-metal-dependent TIM barrel enzymes"/>
    <property type="match status" value="1"/>
</dbReference>
<dbReference type="Pfam" id="PF01261">
    <property type="entry name" value="AP_endonuc_2"/>
    <property type="match status" value="1"/>
</dbReference>
<proteinExistence type="predicted"/>
<dbReference type="InterPro" id="IPR036237">
    <property type="entry name" value="Xyl_isomerase-like_sf"/>
</dbReference>
<feature type="domain" description="Xylose isomerase-like TIM barrel" evidence="1">
    <location>
        <begin position="30"/>
        <end position="261"/>
    </location>
</feature>
<dbReference type="InterPro" id="IPR013022">
    <property type="entry name" value="Xyl_isomerase-like_TIM-brl"/>
</dbReference>
<gene>
    <name evidence="2" type="ORF">Van01_50280</name>
</gene>